<evidence type="ECO:0000259" key="10">
    <source>
        <dbReference type="Pfam" id="PF19040"/>
    </source>
</evidence>
<keyword evidence="6 8" id="KW-0472">Membrane</keyword>
<dbReference type="Gene3D" id="3.40.50.1110">
    <property type="entry name" value="SGNH hydrolase"/>
    <property type="match status" value="1"/>
</dbReference>
<evidence type="ECO:0000259" key="9">
    <source>
        <dbReference type="Pfam" id="PF01757"/>
    </source>
</evidence>
<keyword evidence="2" id="KW-1003">Cell membrane</keyword>
<dbReference type="GO" id="GO:0005886">
    <property type="term" value="C:plasma membrane"/>
    <property type="evidence" value="ECO:0007669"/>
    <property type="project" value="UniProtKB-SubCell"/>
</dbReference>
<feature type="transmembrane region" description="Helical" evidence="8">
    <location>
        <begin position="48"/>
        <end position="66"/>
    </location>
</feature>
<dbReference type="PANTHER" id="PTHR23028:SF53">
    <property type="entry name" value="ACYL_TRANSF_3 DOMAIN-CONTAINING PROTEIN"/>
    <property type="match status" value="1"/>
</dbReference>
<dbReference type="InterPro" id="IPR050879">
    <property type="entry name" value="Acyltransferase_3"/>
</dbReference>
<dbReference type="KEGG" id="smur:BWP33_00775"/>
<dbReference type="Pfam" id="PF19040">
    <property type="entry name" value="SGNH"/>
    <property type="match status" value="1"/>
</dbReference>
<evidence type="ECO:0000256" key="8">
    <source>
        <dbReference type="SAM" id="Phobius"/>
    </source>
</evidence>
<feature type="transmembrane region" description="Helical" evidence="8">
    <location>
        <begin position="135"/>
        <end position="153"/>
    </location>
</feature>
<keyword evidence="12" id="KW-1185">Reference proteome</keyword>
<reference evidence="11 12" key="2">
    <citation type="submission" date="2011-10" db="EMBL/GenBank/DDBJ databases">
        <title>The Genome Sequence of Simonsiella muelleri ATCC 29453.</title>
        <authorList>
            <consortium name="The Broad Institute Genome Sequencing Platform"/>
            <consortium name="The Broad Institute Genome Sequencing Center for Infectious Disease"/>
            <person name="Earl A."/>
            <person name="Ward D."/>
            <person name="Feldgarden M."/>
            <person name="Gevers D."/>
            <person name="Izard J."/>
            <person name="Baranova O.V."/>
            <person name="Blanton J.M."/>
            <person name="Tanner A.C."/>
            <person name="Dewhirst F."/>
            <person name="Young S.K."/>
            <person name="Zeng Q."/>
            <person name="Gargeya S."/>
            <person name="Fitzgerald M."/>
            <person name="Haas B."/>
            <person name="Abouelleil A."/>
            <person name="Alvarado L."/>
            <person name="Arachchi H.M."/>
            <person name="Berlin A."/>
            <person name="Brown A."/>
            <person name="Chapman S.B."/>
            <person name="Chen Z."/>
            <person name="Dunbar C."/>
            <person name="Freedman E."/>
            <person name="Gearin G."/>
            <person name="Goldberg J."/>
            <person name="Griggs A."/>
            <person name="Gujja S."/>
            <person name="Heiman D."/>
            <person name="Howarth C."/>
            <person name="Larson L."/>
            <person name="Lui A."/>
            <person name="MacDonald P.J.P."/>
            <person name="Montmayeur A."/>
            <person name="Murphy C."/>
            <person name="Neiman D."/>
            <person name="Pearson M."/>
            <person name="Priest M."/>
            <person name="Roberts A."/>
            <person name="Saif S."/>
            <person name="Shea T."/>
            <person name="Shenoy N."/>
            <person name="Sisk P."/>
            <person name="Stolte C."/>
            <person name="Sykes S."/>
            <person name="Wortman J."/>
            <person name="Nusbaum C."/>
            <person name="Birren B."/>
        </authorList>
    </citation>
    <scope>NUCLEOTIDE SEQUENCE [LARGE SCALE GENOMIC DNA]</scope>
    <source>
        <strain evidence="11 12">ATCC 29453</strain>
    </source>
</reference>
<protein>
    <submittedName>
        <fullName evidence="11">Uncharacterized protein</fullName>
    </submittedName>
</protein>
<feature type="transmembrane region" description="Helical" evidence="8">
    <location>
        <begin position="108"/>
        <end position="129"/>
    </location>
</feature>
<feature type="domain" description="SGNH" evidence="10">
    <location>
        <begin position="221"/>
        <end position="443"/>
    </location>
</feature>
<dbReference type="InterPro" id="IPR043968">
    <property type="entry name" value="SGNH"/>
</dbReference>
<proteinExistence type="predicted"/>
<feature type="domain" description="Acyltransferase 3" evidence="9">
    <location>
        <begin position="3"/>
        <end position="155"/>
    </location>
</feature>
<dbReference type="AlphaFoldDB" id="U6Q1N5"/>
<dbReference type="HOGENOM" id="CLU_005679_10_3_4"/>
<keyword evidence="3" id="KW-0808">Transferase</keyword>
<dbReference type="GO" id="GO:0016747">
    <property type="term" value="F:acyltransferase activity, transferring groups other than amino-acyl groups"/>
    <property type="evidence" value="ECO:0007669"/>
    <property type="project" value="InterPro"/>
</dbReference>
<organism evidence="11 12">
    <name type="scientific">Simonsiella muelleri ATCC 29453</name>
    <dbReference type="NCBI Taxonomy" id="641147"/>
    <lineage>
        <taxon>Bacteria</taxon>
        <taxon>Pseudomonadati</taxon>
        <taxon>Pseudomonadota</taxon>
        <taxon>Betaproteobacteria</taxon>
        <taxon>Neisseriales</taxon>
        <taxon>Neisseriaceae</taxon>
        <taxon>Simonsiella</taxon>
    </lineage>
</organism>
<sequence>MWIFSWIDSLETSRYQSYFLPHIRAYELLIGSLYAFKTKPQSAPLNKVSWSILLLILFILFIPQHIWTQYTADQDNYIPRLILCSLVGWVLYSGSLKNILSADILVKIGLWSYSLYLWHWVILAGFRYVFVQNDLPLIAILLAAVMTFLFSYLSYEHIEKPARKASLSHHQFVYGMTAYFLGASCFAMITMHHKDLIDDVQNKRLFGWHQNICDSGLQSNTQCLQGNIQNKKILPTILAVGDSHNSQYNQFYHLVGKHENWVAYVESGQACSILLPEVYFVHHEAEGQNQEFCRQFRKRFADKLIHQYPTVILTQRWSQRLEEPDYEKNFNKLLQFILQNGNTIYVLRDNPNTGFENKNALQRIEFLKSKGITLAKPNQNLIIATEQANERIRKIVQKYPQIHWVDLDFPRYIPNNYLYNQMPMYYDDDHFNPYGIGIFSQKFIESGAKLIQ</sequence>
<evidence type="ECO:0000256" key="4">
    <source>
        <dbReference type="ARBA" id="ARBA00022692"/>
    </source>
</evidence>
<feature type="transmembrane region" description="Helical" evidence="8">
    <location>
        <begin position="173"/>
        <end position="191"/>
    </location>
</feature>
<dbReference type="EMBL" id="ADCY02000006">
    <property type="protein sequence ID" value="EJZ50273.1"/>
    <property type="molecule type" value="Genomic_DNA"/>
</dbReference>
<dbReference type="eggNOG" id="COG1835">
    <property type="taxonomic scope" value="Bacteria"/>
</dbReference>
<evidence type="ECO:0000256" key="2">
    <source>
        <dbReference type="ARBA" id="ARBA00022475"/>
    </source>
</evidence>
<reference evidence="11 12" key="1">
    <citation type="submission" date="2010-03" db="EMBL/GenBank/DDBJ databases">
        <authorList>
            <consortium name="The Broad Institute Genome Sequencing Platform"/>
            <person name="Ward D."/>
            <person name="Earl A."/>
            <person name="Feldgarden M."/>
            <person name="Gevers D."/>
            <person name="Young S."/>
            <person name="Zeng Q."/>
            <person name="Koehrsen M."/>
            <person name="Alvarado L."/>
            <person name="Berlin A.M."/>
            <person name="Borenstein D."/>
            <person name="Chapman S.B."/>
            <person name="Chen Z."/>
            <person name="Engels R."/>
            <person name="Freedman E."/>
            <person name="Gellesch M."/>
            <person name="Goldberg J."/>
            <person name="Griggs A."/>
            <person name="Gujja S."/>
            <person name="Heilman E.R."/>
            <person name="Heiman D.I."/>
            <person name="Hepburn T.A."/>
            <person name="Howarth C."/>
            <person name="Jen D."/>
            <person name="Larson L."/>
            <person name="Mehta T."/>
            <person name="Park D."/>
            <person name="Pearson M."/>
            <person name="Richards J."/>
            <person name="Roberts A."/>
            <person name="Saif S."/>
            <person name="Shea T.D."/>
            <person name="Shenoy N."/>
            <person name="Sisk P."/>
            <person name="Stolte C."/>
            <person name="Sykes S.N."/>
            <person name="Walk T."/>
            <person name="White J."/>
            <person name="Yandava C."/>
            <person name="Izard J."/>
            <person name="Baranova O.V."/>
            <person name="Blanton J.M."/>
            <person name="Tanner A.C."/>
            <person name="Dewhirst F."/>
            <person name="Haas B."/>
            <person name="Nusbaum C."/>
            <person name="Birren B."/>
        </authorList>
    </citation>
    <scope>NUCLEOTIDE SEQUENCE [LARGE SCALE GENOMIC DNA]</scope>
    <source>
        <strain evidence="11 12">ATCC 29453</strain>
    </source>
</reference>
<evidence type="ECO:0000313" key="11">
    <source>
        <dbReference type="EMBL" id="EJZ50273.1"/>
    </source>
</evidence>
<comment type="subcellular location">
    <subcellularLocation>
        <location evidence="1">Cell membrane</location>
        <topology evidence="1">Multi-pass membrane protein</topology>
    </subcellularLocation>
</comment>
<dbReference type="Pfam" id="PF01757">
    <property type="entry name" value="Acyl_transf_3"/>
    <property type="match status" value="1"/>
</dbReference>
<evidence type="ECO:0000256" key="7">
    <source>
        <dbReference type="ARBA" id="ARBA00023315"/>
    </source>
</evidence>
<dbReference type="InterPro" id="IPR036514">
    <property type="entry name" value="SGNH_hydro_sf"/>
</dbReference>
<accession>U6Q1N5</accession>
<dbReference type="RefSeq" id="WP_002641272.1">
    <property type="nucleotide sequence ID" value="NZ_CP019448.1"/>
</dbReference>
<evidence type="ECO:0000313" key="12">
    <source>
        <dbReference type="Proteomes" id="UP000017813"/>
    </source>
</evidence>
<keyword evidence="4 8" id="KW-0812">Transmembrane</keyword>
<evidence type="ECO:0000256" key="6">
    <source>
        <dbReference type="ARBA" id="ARBA00023136"/>
    </source>
</evidence>
<feature type="transmembrane region" description="Helical" evidence="8">
    <location>
        <begin position="78"/>
        <end position="96"/>
    </location>
</feature>
<name>U6Q1N5_9NEIS</name>
<dbReference type="InterPro" id="IPR002656">
    <property type="entry name" value="Acyl_transf_3_dom"/>
</dbReference>
<dbReference type="GO" id="GO:0000271">
    <property type="term" value="P:polysaccharide biosynthetic process"/>
    <property type="evidence" value="ECO:0007669"/>
    <property type="project" value="TreeGrafter"/>
</dbReference>
<dbReference type="GO" id="GO:0016788">
    <property type="term" value="F:hydrolase activity, acting on ester bonds"/>
    <property type="evidence" value="ECO:0007669"/>
    <property type="project" value="UniProtKB-ARBA"/>
</dbReference>
<gene>
    <name evidence="11" type="ORF">HMPREF9021_02505</name>
</gene>
<evidence type="ECO:0000256" key="1">
    <source>
        <dbReference type="ARBA" id="ARBA00004651"/>
    </source>
</evidence>
<dbReference type="SUPFAM" id="SSF52266">
    <property type="entry name" value="SGNH hydrolase"/>
    <property type="match status" value="1"/>
</dbReference>
<dbReference type="Proteomes" id="UP000017813">
    <property type="component" value="Unassembled WGS sequence"/>
</dbReference>
<comment type="caution">
    <text evidence="11">The sequence shown here is derived from an EMBL/GenBank/DDBJ whole genome shotgun (WGS) entry which is preliminary data.</text>
</comment>
<dbReference type="PANTHER" id="PTHR23028">
    <property type="entry name" value="ACETYLTRANSFERASE"/>
    <property type="match status" value="1"/>
</dbReference>
<evidence type="ECO:0000256" key="5">
    <source>
        <dbReference type="ARBA" id="ARBA00022989"/>
    </source>
</evidence>
<keyword evidence="5 8" id="KW-1133">Transmembrane helix</keyword>
<keyword evidence="7" id="KW-0012">Acyltransferase</keyword>
<evidence type="ECO:0000256" key="3">
    <source>
        <dbReference type="ARBA" id="ARBA00022679"/>
    </source>
</evidence>